<evidence type="ECO:0000256" key="1">
    <source>
        <dbReference type="SAM" id="Phobius"/>
    </source>
</evidence>
<reference evidence="2 3" key="1">
    <citation type="submission" date="2018-12" db="EMBL/GenBank/DDBJ databases">
        <authorList>
            <consortium name="Pathogen Informatics"/>
        </authorList>
    </citation>
    <scope>NUCLEOTIDE SEQUENCE [LARGE SCALE GENOMIC DNA]</scope>
    <source>
        <strain evidence="2 3">NCTC10437</strain>
    </source>
</reference>
<feature type="transmembrane region" description="Helical" evidence="1">
    <location>
        <begin position="21"/>
        <end position="48"/>
    </location>
</feature>
<dbReference type="AlphaFoldDB" id="A0A3S4RXG0"/>
<name>A0A3S4RXG0_MYCAU</name>
<dbReference type="STRING" id="1791.GCA_001049355_02705"/>
<dbReference type="EMBL" id="LR134356">
    <property type="protein sequence ID" value="VEG51144.1"/>
    <property type="molecule type" value="Genomic_DNA"/>
</dbReference>
<proteinExistence type="predicted"/>
<keyword evidence="1" id="KW-0472">Membrane</keyword>
<evidence type="ECO:0000313" key="2">
    <source>
        <dbReference type="EMBL" id="VEG51144.1"/>
    </source>
</evidence>
<sequence>MIINIALMLSVARRIMSYEMTLAEWIGAAILLGAPYGVVGVLLAVFTPDHMAQADGLQKAVAFVASVMFWPMLLFADVCMP</sequence>
<protein>
    <submittedName>
        <fullName evidence="2">Membrane protein</fullName>
    </submittedName>
</protein>
<keyword evidence="1" id="KW-0812">Transmembrane</keyword>
<evidence type="ECO:0000313" key="3">
    <source>
        <dbReference type="Proteomes" id="UP000279306"/>
    </source>
</evidence>
<dbReference type="KEGG" id="mauu:NCTC10437_00250"/>
<keyword evidence="3" id="KW-1185">Reference proteome</keyword>
<gene>
    <name evidence="2" type="ORF">NCTC10437_00250</name>
</gene>
<dbReference type="Proteomes" id="UP000279306">
    <property type="component" value="Chromosome"/>
</dbReference>
<organism evidence="2 3">
    <name type="scientific">Mycolicibacterium aurum</name>
    <name type="common">Mycobacterium aurum</name>
    <dbReference type="NCBI Taxonomy" id="1791"/>
    <lineage>
        <taxon>Bacteria</taxon>
        <taxon>Bacillati</taxon>
        <taxon>Actinomycetota</taxon>
        <taxon>Actinomycetes</taxon>
        <taxon>Mycobacteriales</taxon>
        <taxon>Mycobacteriaceae</taxon>
        <taxon>Mycolicibacterium</taxon>
    </lineage>
</organism>
<accession>A0A3S4RXG0</accession>
<feature type="transmembrane region" description="Helical" evidence="1">
    <location>
        <begin position="60"/>
        <end position="80"/>
    </location>
</feature>
<keyword evidence="1" id="KW-1133">Transmembrane helix</keyword>